<reference evidence="3" key="1">
    <citation type="submission" date="2023-10" db="EMBL/GenBank/DDBJ databases">
        <title>Genome assembly of Pristionchus species.</title>
        <authorList>
            <person name="Yoshida K."/>
            <person name="Sommer R.J."/>
        </authorList>
    </citation>
    <scope>NUCLEOTIDE SEQUENCE</scope>
    <source>
        <strain evidence="3">RS0144</strain>
    </source>
</reference>
<dbReference type="GO" id="GO:0016020">
    <property type="term" value="C:membrane"/>
    <property type="evidence" value="ECO:0007669"/>
    <property type="project" value="InterPro"/>
</dbReference>
<evidence type="ECO:0000313" key="3">
    <source>
        <dbReference type="EMBL" id="GMS78503.1"/>
    </source>
</evidence>
<comment type="caution">
    <text evidence="3">The sequence shown here is derived from an EMBL/GenBank/DDBJ whole genome shotgun (WGS) entry which is preliminary data.</text>
</comment>
<feature type="non-terminal residue" evidence="3">
    <location>
        <position position="1"/>
    </location>
</feature>
<dbReference type="AlphaFoldDB" id="A0AAV5S964"/>
<evidence type="ECO:0000313" key="4">
    <source>
        <dbReference type="Proteomes" id="UP001432027"/>
    </source>
</evidence>
<dbReference type="Pfam" id="PF03125">
    <property type="entry name" value="Sre"/>
    <property type="match status" value="1"/>
</dbReference>
<protein>
    <recommendedName>
        <fullName evidence="5">G protein-coupled receptor</fullName>
    </recommendedName>
</protein>
<dbReference type="Proteomes" id="UP001432027">
    <property type="component" value="Unassembled WGS sequence"/>
</dbReference>
<evidence type="ECO:0008006" key="5">
    <source>
        <dbReference type="Google" id="ProtNLM"/>
    </source>
</evidence>
<gene>
    <name evidence="3" type="ORF">PENTCL1PPCAC_678</name>
</gene>
<feature type="transmembrane region" description="Helical" evidence="2">
    <location>
        <begin position="40"/>
        <end position="62"/>
    </location>
</feature>
<accession>A0AAV5S964</accession>
<sequence length="134" mass="15591">LLIYMQVLKQNVAVYASEESRKMTLSEKYQLSENIRVLRLLLPVVISHTSITIAGAAGFFYFELAGFEKELYPIFEDTINMVYLQGIALPLIFFFRHRSLIRSKRLMLNRIFTTNMSTGEDLITVYDRAITRGW</sequence>
<evidence type="ECO:0000256" key="2">
    <source>
        <dbReference type="SAM" id="Phobius"/>
    </source>
</evidence>
<proteinExistence type="inferred from homology"/>
<dbReference type="EMBL" id="BTSX01000001">
    <property type="protein sequence ID" value="GMS78503.1"/>
    <property type="molecule type" value="Genomic_DNA"/>
</dbReference>
<keyword evidence="2" id="KW-0472">Membrane</keyword>
<keyword evidence="2" id="KW-0812">Transmembrane</keyword>
<organism evidence="3 4">
    <name type="scientific">Pristionchus entomophagus</name>
    <dbReference type="NCBI Taxonomy" id="358040"/>
    <lineage>
        <taxon>Eukaryota</taxon>
        <taxon>Metazoa</taxon>
        <taxon>Ecdysozoa</taxon>
        <taxon>Nematoda</taxon>
        <taxon>Chromadorea</taxon>
        <taxon>Rhabditida</taxon>
        <taxon>Rhabditina</taxon>
        <taxon>Diplogasteromorpha</taxon>
        <taxon>Diplogasteroidea</taxon>
        <taxon>Neodiplogasteridae</taxon>
        <taxon>Pristionchus</taxon>
    </lineage>
</organism>
<keyword evidence="2" id="KW-1133">Transmembrane helix</keyword>
<evidence type="ECO:0000256" key="1">
    <source>
        <dbReference type="ARBA" id="ARBA00006803"/>
    </source>
</evidence>
<dbReference type="GO" id="GO:0007606">
    <property type="term" value="P:sensory perception of chemical stimulus"/>
    <property type="evidence" value="ECO:0007669"/>
    <property type="project" value="InterPro"/>
</dbReference>
<dbReference type="InterPro" id="IPR004151">
    <property type="entry name" value="7TM_GPCR_serpentine_rcpt_Sre"/>
</dbReference>
<name>A0AAV5S964_9BILA</name>
<comment type="similarity">
    <text evidence="1">Belongs to the nematode receptor-like protein sre family.</text>
</comment>
<feature type="transmembrane region" description="Helical" evidence="2">
    <location>
        <begin position="82"/>
        <end position="101"/>
    </location>
</feature>
<dbReference type="InterPro" id="IPR053286">
    <property type="entry name" value="Nematode_rcpt-like_srab"/>
</dbReference>
<keyword evidence="4" id="KW-1185">Reference proteome</keyword>
<dbReference type="PANTHER" id="PTHR46561">
    <property type="entry name" value="SERPENTINE RECEPTOR, CLASS AB (CLASS A-LIKE)-RELATED"/>
    <property type="match status" value="1"/>
</dbReference>
<dbReference type="PANTHER" id="PTHR46561:SF11">
    <property type="entry name" value="SERPENTINE RECEPTOR CLASS ALPHA_BETA-14"/>
    <property type="match status" value="1"/>
</dbReference>